<keyword evidence="5" id="KW-0479">Metal-binding</keyword>
<dbReference type="Ensembl" id="ENSPSIT00000000550.1">
    <property type="protein sequence ID" value="ENSPSIP00000000550.1"/>
    <property type="gene ID" value="ENSPSIG00000000550.1"/>
</dbReference>
<dbReference type="PANTHER" id="PTHR22930:SF206">
    <property type="entry name" value="NUCLEASE HARBI1"/>
    <property type="match status" value="1"/>
</dbReference>
<name>K7EXP0_PELSI</name>
<evidence type="ECO:0000256" key="7">
    <source>
        <dbReference type="ARBA" id="ARBA00023242"/>
    </source>
</evidence>
<accession>K7EXP0</accession>
<protein>
    <recommendedName>
        <fullName evidence="8">DDE Tnp4 domain-containing protein</fullName>
    </recommendedName>
</protein>
<comment type="cofactor">
    <cofactor evidence="1">
        <name>a divalent metal cation</name>
        <dbReference type="ChEBI" id="CHEBI:60240"/>
    </cofactor>
</comment>
<dbReference type="HOGENOM" id="CLU_018552_5_1_1"/>
<proteinExistence type="inferred from homology"/>
<dbReference type="InterPro" id="IPR045249">
    <property type="entry name" value="HARBI1-like"/>
</dbReference>
<evidence type="ECO:0000259" key="8">
    <source>
        <dbReference type="Pfam" id="PF13359"/>
    </source>
</evidence>
<keyword evidence="4" id="KW-0540">Nuclease</keyword>
<dbReference type="STRING" id="13735.ENSPSIP00000000550"/>
<reference evidence="10" key="2">
    <citation type="journal article" date="2013" name="Nat. Genet.">
        <title>The draft genomes of soft-shell turtle and green sea turtle yield insights into the development and evolution of the turtle-specific body plan.</title>
        <authorList>
            <person name="Wang Z."/>
            <person name="Pascual-Anaya J."/>
            <person name="Zadissa A."/>
            <person name="Li W."/>
            <person name="Niimura Y."/>
            <person name="Huang Z."/>
            <person name="Li C."/>
            <person name="White S."/>
            <person name="Xiong Z."/>
            <person name="Fang D."/>
            <person name="Wang B."/>
            <person name="Ming Y."/>
            <person name="Chen Y."/>
            <person name="Zheng Y."/>
            <person name="Kuraku S."/>
            <person name="Pignatelli M."/>
            <person name="Herrero J."/>
            <person name="Beal K."/>
            <person name="Nozawa M."/>
            <person name="Li Q."/>
            <person name="Wang J."/>
            <person name="Zhang H."/>
            <person name="Yu L."/>
            <person name="Shigenobu S."/>
            <person name="Wang J."/>
            <person name="Liu J."/>
            <person name="Flicek P."/>
            <person name="Searle S."/>
            <person name="Wang J."/>
            <person name="Kuratani S."/>
            <person name="Yin Y."/>
            <person name="Aken B."/>
            <person name="Zhang G."/>
            <person name="Irie N."/>
        </authorList>
    </citation>
    <scope>NUCLEOTIDE SEQUENCE [LARGE SCALE GENOMIC DNA]</scope>
    <source>
        <strain evidence="10">Daiwa-1</strain>
    </source>
</reference>
<evidence type="ECO:0000256" key="5">
    <source>
        <dbReference type="ARBA" id="ARBA00022723"/>
    </source>
</evidence>
<comment type="subcellular location">
    <subcellularLocation>
        <location evidence="2">Nucleus</location>
    </subcellularLocation>
</comment>
<dbReference type="GO" id="GO:0004518">
    <property type="term" value="F:nuclease activity"/>
    <property type="evidence" value="ECO:0007669"/>
    <property type="project" value="UniProtKB-KW"/>
</dbReference>
<feature type="domain" description="DDE Tnp4" evidence="8">
    <location>
        <begin position="2"/>
        <end position="133"/>
    </location>
</feature>
<dbReference type="GO" id="GO:0005634">
    <property type="term" value="C:nucleus"/>
    <property type="evidence" value="ECO:0007669"/>
    <property type="project" value="UniProtKB-SubCell"/>
</dbReference>
<dbReference type="PANTHER" id="PTHR22930">
    <property type="match status" value="1"/>
</dbReference>
<organism evidence="9 10">
    <name type="scientific">Pelodiscus sinensis</name>
    <name type="common">Chinese softshell turtle</name>
    <name type="synonym">Trionyx sinensis</name>
    <dbReference type="NCBI Taxonomy" id="13735"/>
    <lineage>
        <taxon>Eukaryota</taxon>
        <taxon>Metazoa</taxon>
        <taxon>Chordata</taxon>
        <taxon>Craniata</taxon>
        <taxon>Vertebrata</taxon>
        <taxon>Euteleostomi</taxon>
        <taxon>Archelosauria</taxon>
        <taxon>Testudinata</taxon>
        <taxon>Testudines</taxon>
        <taxon>Cryptodira</taxon>
        <taxon>Trionychia</taxon>
        <taxon>Trionychidae</taxon>
        <taxon>Pelodiscus</taxon>
    </lineage>
</organism>
<evidence type="ECO:0000313" key="9">
    <source>
        <dbReference type="Ensembl" id="ENSPSIP00000000550.1"/>
    </source>
</evidence>
<reference evidence="9" key="4">
    <citation type="submission" date="2025-09" db="UniProtKB">
        <authorList>
            <consortium name="Ensembl"/>
        </authorList>
    </citation>
    <scope>IDENTIFICATION</scope>
</reference>
<dbReference type="EMBL" id="AGCU01198635">
    <property type="status" value="NOT_ANNOTATED_CDS"/>
    <property type="molecule type" value="Genomic_DNA"/>
</dbReference>
<dbReference type="GeneTree" id="ENSGT00940000163250"/>
<dbReference type="AlphaFoldDB" id="K7EXP0"/>
<keyword evidence="10" id="KW-1185">Reference proteome</keyword>
<keyword evidence="7" id="KW-0539">Nucleus</keyword>
<evidence type="ECO:0000256" key="1">
    <source>
        <dbReference type="ARBA" id="ARBA00001968"/>
    </source>
</evidence>
<keyword evidence="6" id="KW-0378">Hydrolase</keyword>
<dbReference type="Proteomes" id="UP000007267">
    <property type="component" value="Unassembled WGS sequence"/>
</dbReference>
<dbReference type="GO" id="GO:0046872">
    <property type="term" value="F:metal ion binding"/>
    <property type="evidence" value="ECO:0007669"/>
    <property type="project" value="UniProtKB-KW"/>
</dbReference>
<dbReference type="GO" id="GO:0016787">
    <property type="term" value="F:hydrolase activity"/>
    <property type="evidence" value="ECO:0007669"/>
    <property type="project" value="UniProtKB-KW"/>
</dbReference>
<dbReference type="eggNOG" id="KOG4585">
    <property type="taxonomic scope" value="Eukaryota"/>
</dbReference>
<comment type="similarity">
    <text evidence="3">Belongs to the HARBI1 family.</text>
</comment>
<reference evidence="10" key="1">
    <citation type="submission" date="2011-10" db="EMBL/GenBank/DDBJ databases">
        <authorList>
            <consortium name="Soft-shell Turtle Genome Consortium"/>
        </authorList>
    </citation>
    <scope>NUCLEOTIDE SEQUENCE [LARGE SCALE GENOMIC DNA]</scope>
    <source>
        <strain evidence="10">Daiwa-1</strain>
    </source>
</reference>
<evidence type="ECO:0000256" key="2">
    <source>
        <dbReference type="ARBA" id="ARBA00004123"/>
    </source>
</evidence>
<sequence>MVLQALVNHRGQFTDICVEWSGREHDARIFWNSYLYCRLGHSFRRETLHWGMCRCLCASWPMGVALMPWLMKPFSGHLDASRELFNSHLNWACFQEECAFGRLKKRFRCRLTQLDIGERDIPKVVAACCVLHNLVERKGETFLPGWGTRADVEGRQFEQPRTAAIRQAHQVGLRIPEAVRERFSQRAQ</sequence>
<dbReference type="OMA" id="EHDARIF"/>
<evidence type="ECO:0000313" key="10">
    <source>
        <dbReference type="Proteomes" id="UP000007267"/>
    </source>
</evidence>
<dbReference type="Pfam" id="PF13359">
    <property type="entry name" value="DDE_Tnp_4"/>
    <property type="match status" value="1"/>
</dbReference>
<evidence type="ECO:0000256" key="6">
    <source>
        <dbReference type="ARBA" id="ARBA00022801"/>
    </source>
</evidence>
<reference evidence="9" key="3">
    <citation type="submission" date="2025-08" db="UniProtKB">
        <authorList>
            <consortium name="Ensembl"/>
        </authorList>
    </citation>
    <scope>IDENTIFICATION</scope>
</reference>
<dbReference type="InterPro" id="IPR027806">
    <property type="entry name" value="HARBI1_dom"/>
</dbReference>
<evidence type="ECO:0000256" key="4">
    <source>
        <dbReference type="ARBA" id="ARBA00022722"/>
    </source>
</evidence>
<evidence type="ECO:0000256" key="3">
    <source>
        <dbReference type="ARBA" id="ARBA00006958"/>
    </source>
</evidence>